<evidence type="ECO:0000313" key="3">
    <source>
        <dbReference type="Proteomes" id="UP001295423"/>
    </source>
</evidence>
<organism evidence="2 3">
    <name type="scientific">Cylindrotheca closterium</name>
    <dbReference type="NCBI Taxonomy" id="2856"/>
    <lineage>
        <taxon>Eukaryota</taxon>
        <taxon>Sar</taxon>
        <taxon>Stramenopiles</taxon>
        <taxon>Ochrophyta</taxon>
        <taxon>Bacillariophyta</taxon>
        <taxon>Bacillariophyceae</taxon>
        <taxon>Bacillariophycidae</taxon>
        <taxon>Bacillariales</taxon>
        <taxon>Bacillariaceae</taxon>
        <taxon>Cylindrotheca</taxon>
    </lineage>
</organism>
<sequence>MTITDFTVRKKSYRYLTTQASYPNHDSKAVLDAFDPTKDLQLQDLTVLGPKYLTANQQARFNSIHRQAYEIHQRAERNCRKLLMGKVHWSPQMQQKWDRLHLYHLLILGHKQVRTSSRKAPRLLKKTGLSDAWKLLESALQAKWHLEYQAYKEVKRKRVQQWRLEYLENRSAAVQKAKKSNIKARTRRTQVQRMAQKEETRRRRKAQGKGFSGGLQQIKVAQDGTSH</sequence>
<comment type="caution">
    <text evidence="2">The sequence shown here is derived from an EMBL/GenBank/DDBJ whole genome shotgun (WGS) entry which is preliminary data.</text>
</comment>
<protein>
    <submittedName>
        <fullName evidence="2">Uncharacterized protein</fullName>
    </submittedName>
</protein>
<accession>A0AAD2CNQ6</accession>
<dbReference type="EMBL" id="CAKOGP040000962">
    <property type="protein sequence ID" value="CAJ1940821.1"/>
    <property type="molecule type" value="Genomic_DNA"/>
</dbReference>
<dbReference type="AlphaFoldDB" id="A0AAD2CNQ6"/>
<reference evidence="2" key="1">
    <citation type="submission" date="2023-08" db="EMBL/GenBank/DDBJ databases">
        <authorList>
            <person name="Audoor S."/>
            <person name="Bilcke G."/>
        </authorList>
    </citation>
    <scope>NUCLEOTIDE SEQUENCE</scope>
</reference>
<dbReference type="Proteomes" id="UP001295423">
    <property type="component" value="Unassembled WGS sequence"/>
</dbReference>
<keyword evidence="3" id="KW-1185">Reference proteome</keyword>
<name>A0AAD2CNQ6_9STRA</name>
<feature type="compositionally biased region" description="Basic residues" evidence="1">
    <location>
        <begin position="180"/>
        <end position="190"/>
    </location>
</feature>
<evidence type="ECO:0000313" key="2">
    <source>
        <dbReference type="EMBL" id="CAJ1940821.1"/>
    </source>
</evidence>
<evidence type="ECO:0000256" key="1">
    <source>
        <dbReference type="SAM" id="MobiDB-lite"/>
    </source>
</evidence>
<proteinExistence type="predicted"/>
<gene>
    <name evidence="2" type="ORF">CYCCA115_LOCUS7231</name>
</gene>
<feature type="region of interest" description="Disordered" evidence="1">
    <location>
        <begin position="180"/>
        <end position="227"/>
    </location>
</feature>